<dbReference type="OrthoDB" id="5400409at2759"/>
<accession>A0A0C3DD46</accession>
<dbReference type="Proteomes" id="UP000054321">
    <property type="component" value="Unassembled WGS sequence"/>
</dbReference>
<feature type="compositionally biased region" description="Polar residues" evidence="1">
    <location>
        <begin position="474"/>
        <end position="508"/>
    </location>
</feature>
<sequence>LVGTQYRAFRSDIENLAKSLDKISQVVDSAKATWTQQSLQLGRSQAPMVQKDWDLTSLREIIGDYHKTLTDCEKLLQENREFKKNRSFVNNLEWNLFLQPKVDQLRLRLGSHSTKIMILLKPLELKLLSEIHHDLAERIDTVHRGVLRLQGLLIPDIGQAISEQQERATSARITIPAVIEKKFEATARESRPEILTPGDFPLQAGADAFVEHFEESTKNFTAGNSLKGRAPNPKQYLSLLKCVWIMNRLEQSDALKNASANSQWPGYIDQLRENLSMQCQRFTAPSAQRLIEPVLSSLLSDKEYNIWPGENIAEYISPHFELWMEEVLKIPMPSPSDSVQREMTVYRLESTRFRIVESVKDKDAPSTRREDFKLEIDLKTVKFTPIYATPSSRPKTLEVLIHSASTRTNPTFQKLKHIHRLQHLLMGYQVFERYDQGIATATFVSSQAAAIKEYARIQLWLPHPIKSSSSLSSPAGSTPQGVSGSSRASLSTVTETTTLGNSCSNITRSKPSHHSFSSSSKDRAPSLMTNSSSKGRTPSVAKNSSMLSGSSVTSMTTISTGTGRAHLHAKPAKPLLVIFLKRRDPSAKLAIAALQIDEKTGVERERCGCGALNSQCQTSCIERSGGNLLLQRWDADQGLGSWNLARLGIEQRRDLPEHGWNNVKRVSLDFDSLEDRYKFSGRPCSCKPKMQHDLANCILERHHGIFGVVKQIGSQRLRNYHQNRDKMAGRNIVIGPLPVDEE</sequence>
<feature type="compositionally biased region" description="Low complexity" evidence="1">
    <location>
        <begin position="544"/>
        <end position="555"/>
    </location>
</feature>
<dbReference type="HOGENOM" id="CLU_006866_0_0_1"/>
<gene>
    <name evidence="2" type="ORF">OIDMADRAFT_125583</name>
</gene>
<dbReference type="InParanoid" id="A0A0C3DD46"/>
<name>A0A0C3DD46_OIDMZ</name>
<evidence type="ECO:0000256" key="1">
    <source>
        <dbReference type="SAM" id="MobiDB-lite"/>
    </source>
</evidence>
<reference evidence="2 3" key="1">
    <citation type="submission" date="2014-04" db="EMBL/GenBank/DDBJ databases">
        <authorList>
            <consortium name="DOE Joint Genome Institute"/>
            <person name="Kuo A."/>
            <person name="Martino E."/>
            <person name="Perotto S."/>
            <person name="Kohler A."/>
            <person name="Nagy L.G."/>
            <person name="Floudas D."/>
            <person name="Copeland A."/>
            <person name="Barry K.W."/>
            <person name="Cichocki N."/>
            <person name="Veneault-Fourrey C."/>
            <person name="LaButti K."/>
            <person name="Lindquist E.A."/>
            <person name="Lipzen A."/>
            <person name="Lundell T."/>
            <person name="Morin E."/>
            <person name="Murat C."/>
            <person name="Sun H."/>
            <person name="Tunlid A."/>
            <person name="Henrissat B."/>
            <person name="Grigoriev I.V."/>
            <person name="Hibbett D.S."/>
            <person name="Martin F."/>
            <person name="Nordberg H.P."/>
            <person name="Cantor M.N."/>
            <person name="Hua S.X."/>
        </authorList>
    </citation>
    <scope>NUCLEOTIDE SEQUENCE [LARGE SCALE GENOMIC DNA]</scope>
    <source>
        <strain evidence="2 3">Zn</strain>
    </source>
</reference>
<reference evidence="3" key="2">
    <citation type="submission" date="2015-01" db="EMBL/GenBank/DDBJ databases">
        <title>Evolutionary Origins and Diversification of the Mycorrhizal Mutualists.</title>
        <authorList>
            <consortium name="DOE Joint Genome Institute"/>
            <consortium name="Mycorrhizal Genomics Consortium"/>
            <person name="Kohler A."/>
            <person name="Kuo A."/>
            <person name="Nagy L.G."/>
            <person name="Floudas D."/>
            <person name="Copeland A."/>
            <person name="Barry K.W."/>
            <person name="Cichocki N."/>
            <person name="Veneault-Fourrey C."/>
            <person name="LaButti K."/>
            <person name="Lindquist E.A."/>
            <person name="Lipzen A."/>
            <person name="Lundell T."/>
            <person name="Morin E."/>
            <person name="Murat C."/>
            <person name="Riley R."/>
            <person name="Ohm R."/>
            <person name="Sun H."/>
            <person name="Tunlid A."/>
            <person name="Henrissat B."/>
            <person name="Grigoriev I.V."/>
            <person name="Hibbett D.S."/>
            <person name="Martin F."/>
        </authorList>
    </citation>
    <scope>NUCLEOTIDE SEQUENCE [LARGE SCALE GENOMIC DNA]</scope>
    <source>
        <strain evidence="3">Zn</strain>
    </source>
</reference>
<organism evidence="2 3">
    <name type="scientific">Oidiodendron maius (strain Zn)</name>
    <dbReference type="NCBI Taxonomy" id="913774"/>
    <lineage>
        <taxon>Eukaryota</taxon>
        <taxon>Fungi</taxon>
        <taxon>Dikarya</taxon>
        <taxon>Ascomycota</taxon>
        <taxon>Pezizomycotina</taxon>
        <taxon>Leotiomycetes</taxon>
        <taxon>Leotiomycetes incertae sedis</taxon>
        <taxon>Myxotrichaceae</taxon>
        <taxon>Oidiodendron</taxon>
    </lineage>
</organism>
<proteinExistence type="predicted"/>
<keyword evidence="3" id="KW-1185">Reference proteome</keyword>
<feature type="compositionally biased region" description="Polar residues" evidence="1">
    <location>
        <begin position="527"/>
        <end position="543"/>
    </location>
</feature>
<protein>
    <submittedName>
        <fullName evidence="2">Uncharacterized protein</fullName>
    </submittedName>
</protein>
<feature type="region of interest" description="Disordered" evidence="1">
    <location>
        <begin position="468"/>
        <end position="555"/>
    </location>
</feature>
<evidence type="ECO:0000313" key="2">
    <source>
        <dbReference type="EMBL" id="KIM99882.1"/>
    </source>
</evidence>
<feature type="non-terminal residue" evidence="2">
    <location>
        <position position="1"/>
    </location>
</feature>
<dbReference type="EMBL" id="KN832878">
    <property type="protein sequence ID" value="KIM99882.1"/>
    <property type="molecule type" value="Genomic_DNA"/>
</dbReference>
<dbReference type="AlphaFoldDB" id="A0A0C3DD46"/>
<evidence type="ECO:0000313" key="3">
    <source>
        <dbReference type="Proteomes" id="UP000054321"/>
    </source>
</evidence>